<gene>
    <name evidence="2" type="ORF">S01H4_19711</name>
</gene>
<dbReference type="Pfam" id="PF01979">
    <property type="entry name" value="Amidohydro_1"/>
    <property type="match status" value="1"/>
</dbReference>
<protein>
    <recommendedName>
        <fullName evidence="1">Amidohydrolase-related domain-containing protein</fullName>
    </recommendedName>
</protein>
<organism evidence="2">
    <name type="scientific">marine sediment metagenome</name>
    <dbReference type="NCBI Taxonomy" id="412755"/>
    <lineage>
        <taxon>unclassified sequences</taxon>
        <taxon>metagenomes</taxon>
        <taxon>ecological metagenomes</taxon>
    </lineage>
</organism>
<dbReference type="Gene3D" id="3.40.50.10910">
    <property type="entry name" value="Amidohydrolase"/>
    <property type="match status" value="1"/>
</dbReference>
<dbReference type="Gene3D" id="2.30.40.10">
    <property type="entry name" value="Urease, subunit C, domain 1"/>
    <property type="match status" value="1"/>
</dbReference>
<dbReference type="InterPro" id="IPR051781">
    <property type="entry name" value="Metallo-dep_Hydrolase"/>
</dbReference>
<dbReference type="SUPFAM" id="SSF51556">
    <property type="entry name" value="Metallo-dependent hydrolases"/>
    <property type="match status" value="1"/>
</dbReference>
<name>X0YQ57_9ZZZZ</name>
<feature type="non-terminal residue" evidence="2">
    <location>
        <position position="1"/>
    </location>
</feature>
<sequence length="281" mass="30346">ITGGHGGMMAYAADSPTEVKKAIRKNLRKEVDFIKILSTGGVMDSLKVGEAGRPQMTIEEIETACFEAHRGGLLVATHCESTHGIKEALLGGVDSIEHGAKITDDLVPLFKNNPKSLRGFTTLTSTTSAGMGMAVLSKEETKITDVKKENAILIEVGMINGLQKAYKEGIILTVGTDAAVPYATHYNVWKELKNFLKYTDMTAQEALHFATKGNAENIGIGEITGSIEIGKSADIQVVPGNPLENIEYLGQVSMVVIKGHLIKNPKVKKVKNLKEFEPIEL</sequence>
<accession>X0YQ57</accession>
<dbReference type="PANTHER" id="PTHR43135">
    <property type="entry name" value="ALPHA-D-RIBOSE 1-METHYLPHOSPHONATE 5-TRIPHOSPHATE DIPHOSPHATASE"/>
    <property type="match status" value="1"/>
</dbReference>
<proteinExistence type="predicted"/>
<dbReference type="GO" id="GO:0016810">
    <property type="term" value="F:hydrolase activity, acting on carbon-nitrogen (but not peptide) bonds"/>
    <property type="evidence" value="ECO:0007669"/>
    <property type="project" value="InterPro"/>
</dbReference>
<evidence type="ECO:0000259" key="1">
    <source>
        <dbReference type="Pfam" id="PF01979"/>
    </source>
</evidence>
<comment type="caution">
    <text evidence="2">The sequence shown here is derived from an EMBL/GenBank/DDBJ whole genome shotgun (WGS) entry which is preliminary data.</text>
</comment>
<dbReference type="InterPro" id="IPR006680">
    <property type="entry name" value="Amidohydro-rel"/>
</dbReference>
<dbReference type="InterPro" id="IPR032466">
    <property type="entry name" value="Metal_Hydrolase"/>
</dbReference>
<feature type="domain" description="Amidohydrolase-related" evidence="1">
    <location>
        <begin position="7"/>
        <end position="261"/>
    </location>
</feature>
<evidence type="ECO:0000313" key="2">
    <source>
        <dbReference type="EMBL" id="GAG58399.1"/>
    </source>
</evidence>
<dbReference type="InterPro" id="IPR011059">
    <property type="entry name" value="Metal-dep_hydrolase_composite"/>
</dbReference>
<dbReference type="PANTHER" id="PTHR43135:SF3">
    <property type="entry name" value="ALPHA-D-RIBOSE 1-METHYLPHOSPHONATE 5-TRIPHOSPHATE DIPHOSPHATASE"/>
    <property type="match status" value="1"/>
</dbReference>
<dbReference type="Gene3D" id="1.20.58.520">
    <property type="entry name" value="Amidohydrolase"/>
    <property type="match status" value="1"/>
</dbReference>
<dbReference type="AlphaFoldDB" id="X0YQ57"/>
<reference evidence="2" key="1">
    <citation type="journal article" date="2014" name="Front. Microbiol.">
        <title>High frequency of phylogenetically diverse reductive dehalogenase-homologous genes in deep subseafloor sedimentary metagenomes.</title>
        <authorList>
            <person name="Kawai M."/>
            <person name="Futagami T."/>
            <person name="Toyoda A."/>
            <person name="Takaki Y."/>
            <person name="Nishi S."/>
            <person name="Hori S."/>
            <person name="Arai W."/>
            <person name="Tsubouchi T."/>
            <person name="Morono Y."/>
            <person name="Uchiyama I."/>
            <person name="Ito T."/>
            <person name="Fujiyama A."/>
            <person name="Inagaki F."/>
            <person name="Takami H."/>
        </authorList>
    </citation>
    <scope>NUCLEOTIDE SEQUENCE</scope>
    <source>
        <strain evidence="2">Expedition CK06-06</strain>
    </source>
</reference>
<dbReference type="EMBL" id="BART01008807">
    <property type="protein sequence ID" value="GAG58399.1"/>
    <property type="molecule type" value="Genomic_DNA"/>
</dbReference>